<keyword evidence="4 7" id="KW-0413">Isomerase</keyword>
<feature type="domain" description="Chorismate-utilising enzyme C-terminal" evidence="6">
    <location>
        <begin position="179"/>
        <end position="432"/>
    </location>
</feature>
<dbReference type="EMBL" id="RCVZ01000001">
    <property type="protein sequence ID" value="RLQ98300.1"/>
    <property type="molecule type" value="Genomic_DNA"/>
</dbReference>
<evidence type="ECO:0000256" key="4">
    <source>
        <dbReference type="ARBA" id="ARBA00023235"/>
    </source>
</evidence>
<dbReference type="InterPro" id="IPR004561">
    <property type="entry name" value="IsoChor_synthase"/>
</dbReference>
<evidence type="ECO:0000259" key="6">
    <source>
        <dbReference type="Pfam" id="PF00425"/>
    </source>
</evidence>
<evidence type="ECO:0000256" key="5">
    <source>
        <dbReference type="ARBA" id="ARBA00041564"/>
    </source>
</evidence>
<organism evidence="7 8">
    <name type="scientific">Falsibacillus albus</name>
    <dbReference type="NCBI Taxonomy" id="2478915"/>
    <lineage>
        <taxon>Bacteria</taxon>
        <taxon>Bacillati</taxon>
        <taxon>Bacillota</taxon>
        <taxon>Bacilli</taxon>
        <taxon>Bacillales</taxon>
        <taxon>Bacillaceae</taxon>
        <taxon>Falsibacillus</taxon>
    </lineage>
</organism>
<protein>
    <recommendedName>
        <fullName evidence="3">isochorismate synthase</fullName>
        <ecNumber evidence="3">5.4.4.2</ecNumber>
    </recommendedName>
    <alternativeName>
        <fullName evidence="5">Isochorismate mutase</fullName>
    </alternativeName>
</protein>
<comment type="similarity">
    <text evidence="2">Belongs to the isochorismate synthase family.</text>
</comment>
<dbReference type="GO" id="GO:0009697">
    <property type="term" value="P:salicylic acid biosynthetic process"/>
    <property type="evidence" value="ECO:0007669"/>
    <property type="project" value="TreeGrafter"/>
</dbReference>
<dbReference type="PANTHER" id="PTHR42839">
    <property type="entry name" value="ISOCHORISMATE SYNTHASE ENTC"/>
    <property type="match status" value="1"/>
</dbReference>
<comment type="caution">
    <text evidence="7">The sequence shown here is derived from an EMBL/GenBank/DDBJ whole genome shotgun (WGS) entry which is preliminary data.</text>
</comment>
<dbReference type="GO" id="GO:0008909">
    <property type="term" value="F:isochorismate synthase activity"/>
    <property type="evidence" value="ECO:0007669"/>
    <property type="project" value="UniProtKB-EC"/>
</dbReference>
<dbReference type="EC" id="5.4.4.2" evidence="3"/>
<dbReference type="InterPro" id="IPR015890">
    <property type="entry name" value="Chorismate_C"/>
</dbReference>
<keyword evidence="8" id="KW-1185">Reference proteome</keyword>
<evidence type="ECO:0000313" key="8">
    <source>
        <dbReference type="Proteomes" id="UP000276770"/>
    </source>
</evidence>
<evidence type="ECO:0000256" key="3">
    <source>
        <dbReference type="ARBA" id="ARBA00012824"/>
    </source>
</evidence>
<dbReference type="SUPFAM" id="SSF56322">
    <property type="entry name" value="ADC synthase"/>
    <property type="match status" value="1"/>
</dbReference>
<gene>
    <name evidence="7" type="ORF">D9X91_00120</name>
</gene>
<dbReference type="AlphaFoldDB" id="A0A3L7K639"/>
<evidence type="ECO:0000256" key="1">
    <source>
        <dbReference type="ARBA" id="ARBA00000799"/>
    </source>
</evidence>
<comment type="catalytic activity">
    <reaction evidence="1">
        <text>chorismate = isochorismate</text>
        <dbReference type="Rhea" id="RHEA:18985"/>
        <dbReference type="ChEBI" id="CHEBI:29748"/>
        <dbReference type="ChEBI" id="CHEBI:29780"/>
        <dbReference type="EC" id="5.4.4.2"/>
    </reaction>
</comment>
<evidence type="ECO:0000313" key="7">
    <source>
        <dbReference type="EMBL" id="RLQ98300.1"/>
    </source>
</evidence>
<dbReference type="Gene3D" id="3.60.120.10">
    <property type="entry name" value="Anthranilate synthase"/>
    <property type="match status" value="1"/>
</dbReference>
<dbReference type="Pfam" id="PF00425">
    <property type="entry name" value="Chorismate_bind"/>
    <property type="match status" value="1"/>
</dbReference>
<name>A0A3L7K639_9BACI</name>
<proteinExistence type="inferred from homology"/>
<dbReference type="OrthoDB" id="9803598at2"/>
<dbReference type="PANTHER" id="PTHR42839:SF1">
    <property type="entry name" value="ISOCHORISMATE SYNTHASE MENF"/>
    <property type="match status" value="1"/>
</dbReference>
<sequence length="445" mass="50541">MEILFSTTMEIQDADGPLAFFEYGNEKFNGERFLWKDSQNHAVLVGVGIEKSFSHERTDHNRFFEAETEWKRFIDRAVIENPFEVPGTGPLLFGGFSFDPMSEKETEWAAFADSLFYLPKFMLTISQGKSYLTVNVACDPNDDLGAVTEIENFQMGYMQFQQKRSIQSPIISDMEEINKEEWIAAVADVVRQLKQGDVDKVVLARKMKVHFDEPILTEMVLQNLWQQQPDSFIFALEALESCFIGASPERLIQKTNNTVFSTCLAGSIARGKETREDELLGKELLNDRKNLHEHQLVVKMIVEVLKKHCIDIQIPENPALLKLRDIQHLYTPVTGTVDGNLSITKLVEALHPTPALGGVPRQRAMHIIREKEQMDRGMYASPIGWMDYRDNGEFAVAIRSGLIKQDEAVLYAGCGVVADSDPQSEYIETKIKFRPMYRAIGGTEE</sequence>
<dbReference type="Proteomes" id="UP000276770">
    <property type="component" value="Unassembled WGS sequence"/>
</dbReference>
<dbReference type="NCBIfam" id="TIGR00543">
    <property type="entry name" value="isochor_syn"/>
    <property type="match status" value="1"/>
</dbReference>
<dbReference type="InterPro" id="IPR005801">
    <property type="entry name" value="ADC_synthase"/>
</dbReference>
<reference evidence="7 8" key="1">
    <citation type="submission" date="2018-10" db="EMBL/GenBank/DDBJ databases">
        <title>Falsibacillus sp. genome draft.</title>
        <authorList>
            <person name="Shi S."/>
        </authorList>
    </citation>
    <scope>NUCLEOTIDE SEQUENCE [LARGE SCALE GENOMIC DNA]</scope>
    <source>
        <strain evidence="7 8">GY 10110</strain>
    </source>
</reference>
<evidence type="ECO:0000256" key="2">
    <source>
        <dbReference type="ARBA" id="ARBA00005297"/>
    </source>
</evidence>
<accession>A0A3L7K639</accession>